<feature type="domain" description="Peptidase M20 dimerisation" evidence="1">
    <location>
        <begin position="170"/>
        <end position="266"/>
    </location>
</feature>
<evidence type="ECO:0000313" key="3">
    <source>
        <dbReference type="Proteomes" id="UP001230005"/>
    </source>
</evidence>
<comment type="caution">
    <text evidence="2">The sequence shown here is derived from an EMBL/GenBank/DDBJ whole genome shotgun (WGS) entry which is preliminary data.</text>
</comment>
<dbReference type="InterPro" id="IPR017439">
    <property type="entry name" value="Amidohydrolase"/>
</dbReference>
<reference evidence="2 3" key="1">
    <citation type="submission" date="2023-07" db="EMBL/GenBank/DDBJ databases">
        <title>Genomic Encyclopedia of Type Strains, Phase IV (KMG-IV): sequencing the most valuable type-strain genomes for metagenomic binning, comparative biology and taxonomic classification.</title>
        <authorList>
            <person name="Goeker M."/>
        </authorList>
    </citation>
    <scope>NUCLEOTIDE SEQUENCE [LARGE SCALE GENOMIC DNA]</scope>
    <source>
        <strain evidence="2 3">DSM 9768</strain>
    </source>
</reference>
<dbReference type="RefSeq" id="WP_307320418.1">
    <property type="nucleotide sequence ID" value="NZ_JAUSUG010000001.1"/>
</dbReference>
<evidence type="ECO:0000313" key="2">
    <source>
        <dbReference type="EMBL" id="MDQ0252709.1"/>
    </source>
</evidence>
<evidence type="ECO:0000259" key="1">
    <source>
        <dbReference type="Pfam" id="PF07687"/>
    </source>
</evidence>
<gene>
    <name evidence="2" type="ORF">J2S74_000081</name>
</gene>
<sequence length="376" mass="41192">MKELMEQIKTDLMDIFTHLHENPEVSWKEFETTKYLASFLEKQGAKVRTFSECTGVIADIGEGFPVVAVRADIDALWQEVDGQFQANHSCGHDAHMTIAIGVLMTLKRLSSLPKGTIRFIFQPAEEKGDGALTMVDKGVVDDVDYLYGVHLRPEMELSDGYASPAIIHGGARFLKGTIQSDDAHGARPHLGKNAIEVGASFVSMLNGIHLDPLVPYSVKMTSFHAGGESANIIPGSATFSLDLRAQQNDTMEQLVTKVKDIAASLEKLYNTSIQLETAANVAAAEVNREAQAFMERGIIEALRNEKLHAPLVSTGGDDFHFYTIKRPHLKATMLGLGCGLTPGLHHPKMTFNREAMLDAVHILTITVLETLKEGKK</sequence>
<dbReference type="PANTHER" id="PTHR11014:SF122">
    <property type="entry name" value="AMIDOHYDROLASE AMHX"/>
    <property type="match status" value="1"/>
</dbReference>
<organism evidence="2 3">
    <name type="scientific">Evansella vedderi</name>
    <dbReference type="NCBI Taxonomy" id="38282"/>
    <lineage>
        <taxon>Bacteria</taxon>
        <taxon>Bacillati</taxon>
        <taxon>Bacillota</taxon>
        <taxon>Bacilli</taxon>
        <taxon>Bacillales</taxon>
        <taxon>Bacillaceae</taxon>
        <taxon>Evansella</taxon>
    </lineage>
</organism>
<dbReference type="EMBL" id="JAUSUG010000001">
    <property type="protein sequence ID" value="MDQ0252709.1"/>
    <property type="molecule type" value="Genomic_DNA"/>
</dbReference>
<keyword evidence="3" id="KW-1185">Reference proteome</keyword>
<dbReference type="GO" id="GO:0016787">
    <property type="term" value="F:hydrolase activity"/>
    <property type="evidence" value="ECO:0007669"/>
    <property type="project" value="UniProtKB-KW"/>
</dbReference>
<dbReference type="SUPFAM" id="SSF53187">
    <property type="entry name" value="Zn-dependent exopeptidases"/>
    <property type="match status" value="1"/>
</dbReference>
<dbReference type="InterPro" id="IPR036264">
    <property type="entry name" value="Bact_exopeptidase_dim_dom"/>
</dbReference>
<dbReference type="Gene3D" id="3.40.630.10">
    <property type="entry name" value="Zn peptidases"/>
    <property type="match status" value="1"/>
</dbReference>
<accession>A0ABT9ZND8</accession>
<dbReference type="Proteomes" id="UP001230005">
    <property type="component" value="Unassembled WGS sequence"/>
</dbReference>
<name>A0ABT9ZND8_9BACI</name>
<proteinExistence type="predicted"/>
<dbReference type="Pfam" id="PF07687">
    <property type="entry name" value="M20_dimer"/>
    <property type="match status" value="1"/>
</dbReference>
<dbReference type="InterPro" id="IPR037484">
    <property type="entry name" value="AmhX-like"/>
</dbReference>
<keyword evidence="2" id="KW-0378">Hydrolase</keyword>
<dbReference type="InterPro" id="IPR011650">
    <property type="entry name" value="Peptidase_M20_dimer"/>
</dbReference>
<dbReference type="PANTHER" id="PTHR11014">
    <property type="entry name" value="PEPTIDASE M20 FAMILY MEMBER"/>
    <property type="match status" value="1"/>
</dbReference>
<dbReference type="SUPFAM" id="SSF55031">
    <property type="entry name" value="Bacterial exopeptidase dimerisation domain"/>
    <property type="match status" value="1"/>
</dbReference>
<dbReference type="PIRSF" id="PIRSF005962">
    <property type="entry name" value="Pept_M20D_amidohydro"/>
    <property type="match status" value="1"/>
</dbReference>
<dbReference type="NCBIfam" id="TIGR01891">
    <property type="entry name" value="amidohydrolases"/>
    <property type="match status" value="1"/>
</dbReference>
<dbReference type="Gene3D" id="3.30.70.360">
    <property type="match status" value="1"/>
</dbReference>
<protein>
    <submittedName>
        <fullName evidence="2">Amidohydrolase</fullName>
        <ecNumber evidence="2">3.5.1.-</ecNumber>
    </submittedName>
</protein>
<dbReference type="EC" id="3.5.1.-" evidence="2"/>
<dbReference type="CDD" id="cd08018">
    <property type="entry name" value="M20_Acy1_amhX-like"/>
    <property type="match status" value="1"/>
</dbReference>
<dbReference type="Pfam" id="PF01546">
    <property type="entry name" value="Peptidase_M20"/>
    <property type="match status" value="1"/>
</dbReference>
<dbReference type="InterPro" id="IPR002933">
    <property type="entry name" value="Peptidase_M20"/>
</dbReference>